<evidence type="ECO:0000256" key="1">
    <source>
        <dbReference type="SAM" id="MobiDB-lite"/>
    </source>
</evidence>
<organism evidence="2 3">
    <name type="scientific">Xenotaenia resolanae</name>
    <dbReference type="NCBI Taxonomy" id="208358"/>
    <lineage>
        <taxon>Eukaryota</taxon>
        <taxon>Metazoa</taxon>
        <taxon>Chordata</taxon>
        <taxon>Craniata</taxon>
        <taxon>Vertebrata</taxon>
        <taxon>Euteleostomi</taxon>
        <taxon>Actinopterygii</taxon>
        <taxon>Neopterygii</taxon>
        <taxon>Teleostei</taxon>
        <taxon>Neoteleostei</taxon>
        <taxon>Acanthomorphata</taxon>
        <taxon>Ovalentaria</taxon>
        <taxon>Atherinomorphae</taxon>
        <taxon>Cyprinodontiformes</taxon>
        <taxon>Goodeidae</taxon>
        <taxon>Xenotaenia</taxon>
    </lineage>
</organism>
<dbReference type="EMBL" id="JAHRIM010040891">
    <property type="protein sequence ID" value="MEQ2266896.1"/>
    <property type="molecule type" value="Genomic_DNA"/>
</dbReference>
<evidence type="ECO:0000313" key="2">
    <source>
        <dbReference type="EMBL" id="MEQ2266896.1"/>
    </source>
</evidence>
<name>A0ABV0WBS1_9TELE</name>
<reference evidence="2 3" key="1">
    <citation type="submission" date="2021-06" db="EMBL/GenBank/DDBJ databases">
        <authorList>
            <person name="Palmer J.M."/>
        </authorList>
    </citation>
    <scope>NUCLEOTIDE SEQUENCE [LARGE SCALE GENOMIC DNA]</scope>
    <source>
        <strain evidence="2 3">XR_2019</strain>
        <tissue evidence="2">Muscle</tissue>
    </source>
</reference>
<proteinExistence type="predicted"/>
<dbReference type="Proteomes" id="UP001444071">
    <property type="component" value="Unassembled WGS sequence"/>
</dbReference>
<evidence type="ECO:0000313" key="3">
    <source>
        <dbReference type="Proteomes" id="UP001444071"/>
    </source>
</evidence>
<protein>
    <submittedName>
        <fullName evidence="2">Uncharacterized protein</fullName>
    </submittedName>
</protein>
<sequence>MPISSSLWAGGGVHPGEVASPSQGNTQATMHTLIHTPKGNLKRPINLTGMSWTVGGSQSTRREPTHANSMQKDPYPGVEPRTFLLRGNSATNCVSCCICVFVKKLHPFSC</sequence>
<comment type="caution">
    <text evidence="2">The sequence shown here is derived from an EMBL/GenBank/DDBJ whole genome shotgun (WGS) entry which is preliminary data.</text>
</comment>
<keyword evidence="3" id="KW-1185">Reference proteome</keyword>
<feature type="region of interest" description="Disordered" evidence="1">
    <location>
        <begin position="1"/>
        <end position="77"/>
    </location>
</feature>
<gene>
    <name evidence="2" type="ORF">XENORESO_020959</name>
</gene>
<accession>A0ABV0WBS1</accession>
<feature type="compositionally biased region" description="Polar residues" evidence="1">
    <location>
        <begin position="48"/>
        <end position="59"/>
    </location>
</feature>
<feature type="compositionally biased region" description="Polar residues" evidence="1">
    <location>
        <begin position="20"/>
        <end position="30"/>
    </location>
</feature>